<reference evidence="3 4" key="1">
    <citation type="submission" date="2016-01" db="EMBL/GenBank/DDBJ databases">
        <title>Investigation of taxonomic status of Bacillus aminovorans.</title>
        <authorList>
            <person name="Verma A."/>
            <person name="Pal Y."/>
            <person name="Krishnamurthi S."/>
        </authorList>
    </citation>
    <scope>NUCLEOTIDE SEQUENCE [LARGE SCALE GENOMIC DNA]</scope>
    <source>
        <strain evidence="3 4">DSM 4337</strain>
    </source>
</reference>
<organism evidence="3 4">
    <name type="scientific">Domibacillus aminovorans</name>
    <dbReference type="NCBI Taxonomy" id="29332"/>
    <lineage>
        <taxon>Bacteria</taxon>
        <taxon>Bacillati</taxon>
        <taxon>Bacillota</taxon>
        <taxon>Bacilli</taxon>
        <taxon>Bacillales</taxon>
        <taxon>Bacillaceae</taxon>
        <taxon>Domibacillus</taxon>
    </lineage>
</organism>
<feature type="chain" id="PRO_5038807377" description="DUF4440 domain-containing protein" evidence="2">
    <location>
        <begin position="20"/>
        <end position="204"/>
    </location>
</feature>
<evidence type="ECO:0000313" key="3">
    <source>
        <dbReference type="EMBL" id="OAH54590.1"/>
    </source>
</evidence>
<dbReference type="InterPro" id="IPR032710">
    <property type="entry name" value="NTF2-like_dom_sf"/>
</dbReference>
<dbReference type="EMBL" id="LQWZ01000033">
    <property type="protein sequence ID" value="OAH54590.1"/>
    <property type="molecule type" value="Genomic_DNA"/>
</dbReference>
<feature type="region of interest" description="Disordered" evidence="1">
    <location>
        <begin position="26"/>
        <end position="84"/>
    </location>
</feature>
<feature type="compositionally biased region" description="Basic and acidic residues" evidence="1">
    <location>
        <begin position="69"/>
        <end position="78"/>
    </location>
</feature>
<dbReference type="AlphaFoldDB" id="A0A177KMF9"/>
<protein>
    <recommendedName>
        <fullName evidence="5">DUF4440 domain-containing protein</fullName>
    </recommendedName>
</protein>
<sequence length="204" mass="22746">MTLTYKWIIALLLTGTLLAGCSDDEQDEAANSASDGEPANTTTQETHTASDERKNATTADEESNSMEESNTKTEKVPIEEAGNVPAEEKTAILAVLDKQVESFNNKDIDGYMSTISETPESFDYTEEKLYVQKVFETFNASMTPLNPMIIKYDEETKTANVFMNMKSKSKDVSTGKEVSQTTRQIMVFQKEEAGWKQISLFAME</sequence>
<dbReference type="PROSITE" id="PS51257">
    <property type="entry name" value="PROKAR_LIPOPROTEIN"/>
    <property type="match status" value="1"/>
</dbReference>
<evidence type="ECO:0000256" key="2">
    <source>
        <dbReference type="SAM" id="SignalP"/>
    </source>
</evidence>
<accession>A0A177KMF9</accession>
<proteinExistence type="predicted"/>
<evidence type="ECO:0000313" key="4">
    <source>
        <dbReference type="Proteomes" id="UP000077271"/>
    </source>
</evidence>
<dbReference type="SUPFAM" id="SSF54427">
    <property type="entry name" value="NTF2-like"/>
    <property type="match status" value="1"/>
</dbReference>
<keyword evidence="2" id="KW-0732">Signal</keyword>
<evidence type="ECO:0000256" key="1">
    <source>
        <dbReference type="SAM" id="MobiDB-lite"/>
    </source>
</evidence>
<name>A0A177KMF9_9BACI</name>
<feature type="signal peptide" evidence="2">
    <location>
        <begin position="1"/>
        <end position="19"/>
    </location>
</feature>
<feature type="compositionally biased region" description="Polar residues" evidence="1">
    <location>
        <begin position="29"/>
        <end position="47"/>
    </location>
</feature>
<dbReference type="Proteomes" id="UP000077271">
    <property type="component" value="Unassembled WGS sequence"/>
</dbReference>
<comment type="caution">
    <text evidence="3">The sequence shown here is derived from an EMBL/GenBank/DDBJ whole genome shotgun (WGS) entry which is preliminary data.</text>
</comment>
<gene>
    <name evidence="3" type="ORF">AWH48_08340</name>
</gene>
<dbReference type="Gene3D" id="3.10.450.50">
    <property type="match status" value="1"/>
</dbReference>
<evidence type="ECO:0008006" key="5">
    <source>
        <dbReference type="Google" id="ProtNLM"/>
    </source>
</evidence>